<proteinExistence type="predicted"/>
<gene>
    <name evidence="1" type="ORF">NX784_26355</name>
</gene>
<dbReference type="Proteomes" id="UP001204151">
    <property type="component" value="Unassembled WGS sequence"/>
</dbReference>
<evidence type="ECO:0000313" key="2">
    <source>
        <dbReference type="Proteomes" id="UP001204151"/>
    </source>
</evidence>
<reference evidence="1 2" key="1">
    <citation type="submission" date="2022-08" db="EMBL/GenBank/DDBJ databases">
        <title>Reclassification of Massilia species as members of the genera Telluria, Duganella, Pseudoduganella, Mokoshia gen. nov. and Zemynaea gen. nov. using orthogonal and non-orthogonal genome-based approaches.</title>
        <authorList>
            <person name="Bowman J.P."/>
        </authorList>
    </citation>
    <scope>NUCLEOTIDE SEQUENCE [LARGE SCALE GENOMIC DNA]</scope>
    <source>
        <strain evidence="1 2">JCM 31316</strain>
    </source>
</reference>
<keyword evidence="2" id="KW-1185">Reference proteome</keyword>
<sequence length="111" mass="11940">MRSRRQVGERAAHVIDRVIFDMGVDRLVQGTFALDRRCRPYFSSACAEPGRADVVVALAQLEECAALRAAAGSDADPEALRAHTAAVVAGLLREFEARSARFRALPAASAD</sequence>
<evidence type="ECO:0000313" key="1">
    <source>
        <dbReference type="EMBL" id="MCS0585114.1"/>
    </source>
</evidence>
<organism evidence="1 2">
    <name type="scientific">Massilia pinisoli</name>
    <dbReference type="NCBI Taxonomy" id="1772194"/>
    <lineage>
        <taxon>Bacteria</taxon>
        <taxon>Pseudomonadati</taxon>
        <taxon>Pseudomonadota</taxon>
        <taxon>Betaproteobacteria</taxon>
        <taxon>Burkholderiales</taxon>
        <taxon>Oxalobacteraceae</taxon>
        <taxon>Telluria group</taxon>
        <taxon>Massilia</taxon>
    </lineage>
</organism>
<evidence type="ECO:0008006" key="3">
    <source>
        <dbReference type="Google" id="ProtNLM"/>
    </source>
</evidence>
<protein>
    <recommendedName>
        <fullName evidence="3">Four helix bundle protein</fullName>
    </recommendedName>
</protein>
<comment type="caution">
    <text evidence="1">The sequence shown here is derived from an EMBL/GenBank/DDBJ whole genome shotgun (WGS) entry which is preliminary data.</text>
</comment>
<accession>A0ABT1ZYV8</accession>
<dbReference type="EMBL" id="JANUGW010000029">
    <property type="protein sequence ID" value="MCS0585114.1"/>
    <property type="molecule type" value="Genomic_DNA"/>
</dbReference>
<name>A0ABT1ZYV8_9BURK</name>
<dbReference type="RefSeq" id="WP_258819644.1">
    <property type="nucleotide sequence ID" value="NZ_JANUGW010000029.1"/>
</dbReference>